<name>A0A2T8IFF7_9POAL</name>
<reference evidence="1" key="1">
    <citation type="submission" date="2018-04" db="EMBL/GenBank/DDBJ databases">
        <title>WGS assembly of Panicum hallii.</title>
        <authorList>
            <person name="Lovell J."/>
            <person name="Jenkins J."/>
            <person name="Lowry D."/>
            <person name="Mamidi S."/>
            <person name="Sreedasyam A."/>
            <person name="Weng X."/>
            <person name="Barry K."/>
            <person name="Bonette J."/>
            <person name="Campitelli B."/>
            <person name="Daum C."/>
            <person name="Gordon S."/>
            <person name="Gould B."/>
            <person name="Lipzen A."/>
            <person name="Macqueen A."/>
            <person name="Palacio-Mejia J."/>
            <person name="Plott C."/>
            <person name="Shakirov E."/>
            <person name="Shu S."/>
            <person name="Yoshinaga Y."/>
            <person name="Zane M."/>
            <person name="Rokhsar D."/>
            <person name="Grimwood J."/>
            <person name="Schmutz J."/>
            <person name="Juenger T."/>
        </authorList>
    </citation>
    <scope>NUCLEOTIDE SEQUENCE [LARGE SCALE GENOMIC DNA]</scope>
    <source>
        <strain evidence="1">FIL2</strain>
    </source>
</reference>
<protein>
    <submittedName>
        <fullName evidence="1">Uncharacterized protein</fullName>
    </submittedName>
</protein>
<dbReference type="EMBL" id="CM008051">
    <property type="protein sequence ID" value="PVH36403.1"/>
    <property type="molecule type" value="Genomic_DNA"/>
</dbReference>
<evidence type="ECO:0000313" key="1">
    <source>
        <dbReference type="EMBL" id="PVH36403.1"/>
    </source>
</evidence>
<dbReference type="Proteomes" id="UP000243499">
    <property type="component" value="Chromosome 6"/>
</dbReference>
<accession>A0A2T8IFF7</accession>
<dbReference type="AlphaFoldDB" id="A0A2T8IFF7"/>
<sequence length="163" mass="18606">MPERTTCIMIFRPKRTKEFRNSGDWHKYYIFIIFLAGSRCNARTYSLVRLLHYKKEISERVEGPCCGAATTPTNFITNFLGSFDKAERSIKSNFTDKCFLLLFPHTAQLLTAGSVELAHYCKSAIPLYVYLVVLFEGLFGLKSDSTIFCHNLTGFQKCSGYLP</sequence>
<dbReference type="Gramene" id="PVH36403">
    <property type="protein sequence ID" value="PVH36403"/>
    <property type="gene ID" value="PAHAL_6G068000"/>
</dbReference>
<proteinExistence type="predicted"/>
<gene>
    <name evidence="1" type="ORF">PAHAL_6G068000</name>
</gene>
<organism evidence="1">
    <name type="scientific">Panicum hallii</name>
    <dbReference type="NCBI Taxonomy" id="206008"/>
    <lineage>
        <taxon>Eukaryota</taxon>
        <taxon>Viridiplantae</taxon>
        <taxon>Streptophyta</taxon>
        <taxon>Embryophyta</taxon>
        <taxon>Tracheophyta</taxon>
        <taxon>Spermatophyta</taxon>
        <taxon>Magnoliopsida</taxon>
        <taxon>Liliopsida</taxon>
        <taxon>Poales</taxon>
        <taxon>Poaceae</taxon>
        <taxon>PACMAD clade</taxon>
        <taxon>Panicoideae</taxon>
        <taxon>Panicodae</taxon>
        <taxon>Paniceae</taxon>
        <taxon>Panicinae</taxon>
        <taxon>Panicum</taxon>
        <taxon>Panicum sect. Panicum</taxon>
    </lineage>
</organism>